<keyword evidence="11 13" id="KW-0234">DNA repair</keyword>
<evidence type="ECO:0000256" key="2">
    <source>
        <dbReference type="ARBA" id="ARBA00007391"/>
    </source>
</evidence>
<dbReference type="InterPro" id="IPR011708">
    <property type="entry name" value="DNA_pol3_alpha_NTPase_dom"/>
</dbReference>
<evidence type="ECO:0000313" key="15">
    <source>
        <dbReference type="EMBL" id="PTU30840.1"/>
    </source>
</evidence>
<dbReference type="InterPro" id="IPR040982">
    <property type="entry name" value="DNA_pol3_finger"/>
</dbReference>
<evidence type="ECO:0000256" key="6">
    <source>
        <dbReference type="ARBA" id="ARBA00022679"/>
    </source>
</evidence>
<gene>
    <name evidence="13 15" type="primary">dnaE2</name>
    <name evidence="15" type="ORF">CJD38_11050</name>
</gene>
<dbReference type="InterPro" id="IPR004365">
    <property type="entry name" value="NA-bd_OB_tRNA"/>
</dbReference>
<keyword evidence="16" id="KW-1185">Reference proteome</keyword>
<evidence type="ECO:0000256" key="11">
    <source>
        <dbReference type="ARBA" id="ARBA00023204"/>
    </source>
</evidence>
<dbReference type="NCBIfam" id="NF004225">
    <property type="entry name" value="PRK05672.1"/>
    <property type="match status" value="1"/>
</dbReference>
<accession>A0A2T5ME36</accession>
<dbReference type="GO" id="GO:0008408">
    <property type="term" value="F:3'-5' exonuclease activity"/>
    <property type="evidence" value="ECO:0007669"/>
    <property type="project" value="InterPro"/>
</dbReference>
<dbReference type="InterPro" id="IPR004805">
    <property type="entry name" value="DnaE2/DnaE/PolC"/>
</dbReference>
<comment type="catalytic activity">
    <reaction evidence="12 13">
        <text>DNA(n) + a 2'-deoxyribonucleoside 5'-triphosphate = DNA(n+1) + diphosphate</text>
        <dbReference type="Rhea" id="RHEA:22508"/>
        <dbReference type="Rhea" id="RHEA-COMP:17339"/>
        <dbReference type="Rhea" id="RHEA-COMP:17340"/>
        <dbReference type="ChEBI" id="CHEBI:33019"/>
        <dbReference type="ChEBI" id="CHEBI:61560"/>
        <dbReference type="ChEBI" id="CHEBI:173112"/>
        <dbReference type="EC" id="2.7.7.7"/>
    </reaction>
</comment>
<evidence type="ECO:0000256" key="4">
    <source>
        <dbReference type="ARBA" id="ARBA00017273"/>
    </source>
</evidence>
<evidence type="ECO:0000256" key="13">
    <source>
        <dbReference type="HAMAP-Rule" id="MF_01902"/>
    </source>
</evidence>
<feature type="domain" description="Polymerase/histidinol phosphatase N-terminal" evidence="14">
    <location>
        <begin position="4"/>
        <end position="71"/>
    </location>
</feature>
<reference evidence="15 16" key="1">
    <citation type="submission" date="2018-04" db="EMBL/GenBank/DDBJ databases">
        <title>Novel species isolated from glacier.</title>
        <authorList>
            <person name="Liu Q."/>
            <person name="Xin Y.-H."/>
        </authorList>
    </citation>
    <scope>NUCLEOTIDE SEQUENCE [LARGE SCALE GENOMIC DNA]</scope>
    <source>
        <strain evidence="15 16">GT1R17</strain>
    </source>
</reference>
<keyword evidence="10 13" id="KW-0239">DNA-directed DNA polymerase</keyword>
<keyword evidence="6 13" id="KW-0808">Transferase</keyword>
<name>A0A2T5ME36_9GAMM</name>
<evidence type="ECO:0000256" key="12">
    <source>
        <dbReference type="ARBA" id="ARBA00049244"/>
    </source>
</evidence>
<comment type="caution">
    <text evidence="15">The sequence shown here is derived from an EMBL/GenBank/DDBJ whole genome shotgun (WGS) entry which is preliminary data.</text>
</comment>
<dbReference type="GO" id="GO:0006260">
    <property type="term" value="P:DNA replication"/>
    <property type="evidence" value="ECO:0007669"/>
    <property type="project" value="UniProtKB-KW"/>
</dbReference>
<dbReference type="Gene3D" id="1.10.150.870">
    <property type="match status" value="1"/>
</dbReference>
<dbReference type="SUPFAM" id="SSF89550">
    <property type="entry name" value="PHP domain-like"/>
    <property type="match status" value="1"/>
</dbReference>
<evidence type="ECO:0000256" key="8">
    <source>
        <dbReference type="ARBA" id="ARBA00022705"/>
    </source>
</evidence>
<protein>
    <recommendedName>
        <fullName evidence="4 13">Error-prone DNA polymerase</fullName>
        <ecNumber evidence="3 13">2.7.7.7</ecNumber>
    </recommendedName>
</protein>
<comment type="similarity">
    <text evidence="2 13">Belongs to the DNA polymerase type-C family. DnaE2 subfamily.</text>
</comment>
<dbReference type="GO" id="GO:0003676">
    <property type="term" value="F:nucleic acid binding"/>
    <property type="evidence" value="ECO:0007669"/>
    <property type="project" value="InterPro"/>
</dbReference>
<dbReference type="PANTHER" id="PTHR32294:SF4">
    <property type="entry name" value="ERROR-PRONE DNA POLYMERASE"/>
    <property type="match status" value="1"/>
</dbReference>
<dbReference type="EMBL" id="QANS01000004">
    <property type="protein sequence ID" value="PTU30840.1"/>
    <property type="molecule type" value="Genomic_DNA"/>
</dbReference>
<comment type="function">
    <text evidence="13">DNA polymerase involved in damage-induced mutagenesis and translesion synthesis (TLS). It is not the major replicative DNA polymerase.</text>
</comment>
<dbReference type="PANTHER" id="PTHR32294">
    <property type="entry name" value="DNA POLYMERASE III SUBUNIT ALPHA"/>
    <property type="match status" value="1"/>
</dbReference>
<dbReference type="RefSeq" id="WP_107940425.1">
    <property type="nucleotide sequence ID" value="NZ_QANS01000004.1"/>
</dbReference>
<evidence type="ECO:0000313" key="16">
    <source>
        <dbReference type="Proteomes" id="UP000244248"/>
    </source>
</evidence>
<dbReference type="GO" id="GO:0003887">
    <property type="term" value="F:DNA-directed DNA polymerase activity"/>
    <property type="evidence" value="ECO:0007669"/>
    <property type="project" value="UniProtKB-UniRule"/>
</dbReference>
<dbReference type="GO" id="GO:0005737">
    <property type="term" value="C:cytoplasm"/>
    <property type="evidence" value="ECO:0007669"/>
    <property type="project" value="UniProtKB-SubCell"/>
</dbReference>
<dbReference type="NCBIfam" id="TIGR00594">
    <property type="entry name" value="polc"/>
    <property type="match status" value="1"/>
</dbReference>
<keyword evidence="8 13" id="KW-0235">DNA replication</keyword>
<dbReference type="OrthoDB" id="9803237at2"/>
<dbReference type="Pfam" id="PF17657">
    <property type="entry name" value="DNA_pol3_finger"/>
    <property type="match status" value="1"/>
</dbReference>
<dbReference type="Proteomes" id="UP000244248">
    <property type="component" value="Unassembled WGS sequence"/>
</dbReference>
<dbReference type="InterPro" id="IPR029460">
    <property type="entry name" value="DNAPol_HHH"/>
</dbReference>
<dbReference type="InterPro" id="IPR003141">
    <property type="entry name" value="Pol/His_phosphatase_N"/>
</dbReference>
<dbReference type="GO" id="GO:0006281">
    <property type="term" value="P:DNA repair"/>
    <property type="evidence" value="ECO:0007669"/>
    <property type="project" value="UniProtKB-UniRule"/>
</dbReference>
<dbReference type="SMART" id="SM00481">
    <property type="entry name" value="POLIIIAc"/>
    <property type="match status" value="1"/>
</dbReference>
<dbReference type="CDD" id="cd07434">
    <property type="entry name" value="PHP_PolIIIA_DnaE2"/>
    <property type="match status" value="1"/>
</dbReference>
<dbReference type="InterPro" id="IPR004013">
    <property type="entry name" value="PHP_dom"/>
</dbReference>
<dbReference type="EC" id="2.7.7.7" evidence="3 13"/>
<proteinExistence type="inferred from homology"/>
<evidence type="ECO:0000256" key="5">
    <source>
        <dbReference type="ARBA" id="ARBA00022490"/>
    </source>
</evidence>
<keyword evidence="5 13" id="KW-0963">Cytoplasm</keyword>
<dbReference type="Pfam" id="PF02811">
    <property type="entry name" value="PHP"/>
    <property type="match status" value="1"/>
</dbReference>
<dbReference type="CDD" id="cd04485">
    <property type="entry name" value="DnaE_OBF"/>
    <property type="match status" value="1"/>
</dbReference>
<comment type="subcellular location">
    <subcellularLocation>
        <location evidence="1 13">Cytoplasm</location>
    </subcellularLocation>
</comment>
<dbReference type="Gene3D" id="3.20.20.140">
    <property type="entry name" value="Metal-dependent hydrolases"/>
    <property type="match status" value="1"/>
</dbReference>
<sequence>MSYAELHCLSNFSFLRGASHAHELVRRAQALGYSALAITDECSLSGIVRAHEIAKETDFKLIIGSEFRMPDDQRIVLLVPDAHAYTQLCELITRARRQAKKGSYIIGYADFLNADRCIGLWVPGQKIAEESLQQFAALPLTDRYIAFSHHLASDSENRLTQLSGLGRRHHISLIATGEVYYHERERRPLHDTLTAIRLKTTVDAIGRSGFANSERHLRPISTLQKLYPPELISNTLKVADQCHFKMSELHYEYPEELVPQGCTVTQHLRQLTEAGLHRRWPKAVPDKVRALVEKELLLIEELKYEHFFLTVADIVQFARSQNILCQGRGSAANSTVCYALGITEVDPARISMLFERFISKERAEPPDIDVDFEHQRREEVIQYIYNKYGRERAALAATVICYRTKMAVRDVGKALGLPLDLVDALSKSMYWFDRKSVLPDRLLKLGFDPESRLSQQLYALVEQLVGFPRHLSQHVGGFVISHHPLSTLVPVENAAMPDRTIIQWDKEDLETLGLLKVDCLALGMLSAIRRCLDMVGAYKGQTMTMADIPAEDPATYAMLCRGESVGVFQVESRAQMSMLPRLKPAHYYDLVVQVAIVRPGPIQGGMVHPYLRRRQGKDKISYPSPELEKVLGRTFGVPLFQEQVMEIAVVAAGFTPGEADHVRRSMAAWQRRGGLDHFHDKLTNGMLERGYTAEFAEQIYQQVLGFGSYGFPESHAASFALLAYVSAWLKCHEPAAFCAALLNAQPMGFYAPAQLVNEAQRNGAVFLPIDIRYSQWDSVIELQTDQSPAVRFGFRMASGMPKEEAERIVSERTQGPFKSIDELAARAQLSKKAINALAEANALQSLAAHRHLARWSALGVEHLPGFLAETSMPEASITLRAPSEAQNIVADYRSTGLTLGRHPLARLRPRLDALKVKRSEELAKLPSGRYVRIAGLVTHRQRPQTAAGIMFVSLEDETGISNLVLWKSVQENQRQDILSAQLMIVYGELQKEQGVIHVVAKKVRDYSHWLGQLSTGSRDFR</sequence>
<evidence type="ECO:0000256" key="10">
    <source>
        <dbReference type="ARBA" id="ARBA00022932"/>
    </source>
</evidence>
<evidence type="ECO:0000259" key="14">
    <source>
        <dbReference type="SMART" id="SM00481"/>
    </source>
</evidence>
<dbReference type="AlphaFoldDB" id="A0A2T5ME36"/>
<dbReference type="Pfam" id="PF07733">
    <property type="entry name" value="DNA_pol3_alpha"/>
    <property type="match status" value="1"/>
</dbReference>
<evidence type="ECO:0000256" key="3">
    <source>
        <dbReference type="ARBA" id="ARBA00012417"/>
    </source>
</evidence>
<keyword evidence="9 13" id="KW-0227">DNA damage</keyword>
<organism evidence="15 16">
    <name type="scientific">Stenotrophobium rhamnosiphilum</name>
    <dbReference type="NCBI Taxonomy" id="2029166"/>
    <lineage>
        <taxon>Bacteria</taxon>
        <taxon>Pseudomonadati</taxon>
        <taxon>Pseudomonadota</taxon>
        <taxon>Gammaproteobacteria</taxon>
        <taxon>Nevskiales</taxon>
        <taxon>Nevskiaceae</taxon>
        <taxon>Stenotrophobium</taxon>
    </lineage>
</organism>
<evidence type="ECO:0000256" key="7">
    <source>
        <dbReference type="ARBA" id="ARBA00022695"/>
    </source>
</evidence>
<dbReference type="InterPro" id="IPR016195">
    <property type="entry name" value="Pol/histidinol_Pase-like"/>
</dbReference>
<dbReference type="InterPro" id="IPR023073">
    <property type="entry name" value="DnaE2"/>
</dbReference>
<dbReference type="Pfam" id="PF01336">
    <property type="entry name" value="tRNA_anti-codon"/>
    <property type="match status" value="1"/>
</dbReference>
<evidence type="ECO:0000256" key="1">
    <source>
        <dbReference type="ARBA" id="ARBA00004496"/>
    </source>
</evidence>
<evidence type="ECO:0000256" key="9">
    <source>
        <dbReference type="ARBA" id="ARBA00022763"/>
    </source>
</evidence>
<dbReference type="Pfam" id="PF14579">
    <property type="entry name" value="HHH_6"/>
    <property type="match status" value="1"/>
</dbReference>
<keyword evidence="7 13" id="KW-0548">Nucleotidyltransferase</keyword>
<dbReference type="HAMAP" id="MF_01902">
    <property type="entry name" value="DNApol_error_prone"/>
    <property type="match status" value="1"/>
</dbReference>